<name>A0AA39MAM1_9BILA</name>
<keyword evidence="2" id="KW-0472">Membrane</keyword>
<accession>A0AA39MAM1</accession>
<feature type="transmembrane region" description="Helical" evidence="2">
    <location>
        <begin position="26"/>
        <end position="51"/>
    </location>
</feature>
<feature type="transmembrane region" description="Helical" evidence="2">
    <location>
        <begin position="265"/>
        <end position="283"/>
    </location>
</feature>
<evidence type="ECO:0000256" key="1">
    <source>
        <dbReference type="ARBA" id="ARBA00004141"/>
    </source>
</evidence>
<keyword evidence="2" id="KW-0812">Transmembrane</keyword>
<evidence type="ECO:0000313" key="4">
    <source>
        <dbReference type="EMBL" id="KAK0426664.1"/>
    </source>
</evidence>
<feature type="transmembrane region" description="Helical" evidence="2">
    <location>
        <begin position="145"/>
        <end position="164"/>
    </location>
</feature>
<feature type="domain" description="Major facilitator superfamily (MFS) profile" evidence="3">
    <location>
        <begin position="80"/>
        <end position="514"/>
    </location>
</feature>
<feature type="transmembrane region" description="Helical" evidence="2">
    <location>
        <begin position="455"/>
        <end position="476"/>
    </location>
</feature>
<dbReference type="GO" id="GO:0022857">
    <property type="term" value="F:transmembrane transporter activity"/>
    <property type="evidence" value="ECO:0007669"/>
    <property type="project" value="InterPro"/>
</dbReference>
<keyword evidence="2" id="KW-1133">Transmembrane helix</keyword>
<dbReference type="InterPro" id="IPR011701">
    <property type="entry name" value="MFS"/>
</dbReference>
<comment type="caution">
    <text evidence="4">The sequence shown here is derived from an EMBL/GenBank/DDBJ whole genome shotgun (WGS) entry which is preliminary data.</text>
</comment>
<dbReference type="Pfam" id="PF07690">
    <property type="entry name" value="MFS_1"/>
    <property type="match status" value="1"/>
</dbReference>
<dbReference type="InterPro" id="IPR036259">
    <property type="entry name" value="MFS_trans_sf"/>
</dbReference>
<dbReference type="Gene3D" id="1.20.1250.20">
    <property type="entry name" value="MFS general substrate transporter like domains"/>
    <property type="match status" value="2"/>
</dbReference>
<feature type="transmembrane region" description="Helical" evidence="2">
    <location>
        <begin position="230"/>
        <end position="253"/>
    </location>
</feature>
<proteinExistence type="predicted"/>
<dbReference type="PROSITE" id="PS50850">
    <property type="entry name" value="MFS"/>
    <property type="match status" value="1"/>
</dbReference>
<dbReference type="SUPFAM" id="SSF103473">
    <property type="entry name" value="MFS general substrate transporter"/>
    <property type="match status" value="1"/>
</dbReference>
<feature type="transmembrane region" description="Helical" evidence="2">
    <location>
        <begin position="176"/>
        <end position="197"/>
    </location>
</feature>
<gene>
    <name evidence="4" type="ORF">QR680_009832</name>
</gene>
<feature type="transmembrane region" description="Helical" evidence="2">
    <location>
        <begin position="395"/>
        <end position="416"/>
    </location>
</feature>
<dbReference type="PANTHER" id="PTHR45757:SF12">
    <property type="entry name" value="MAJOR FACILITATOR SUPERFAMILY (MFS) PROFILE DOMAIN-CONTAINING PROTEIN"/>
    <property type="match status" value="1"/>
</dbReference>
<dbReference type="AlphaFoldDB" id="A0AA39MAM1"/>
<organism evidence="4 5">
    <name type="scientific">Steinernema hermaphroditum</name>
    <dbReference type="NCBI Taxonomy" id="289476"/>
    <lineage>
        <taxon>Eukaryota</taxon>
        <taxon>Metazoa</taxon>
        <taxon>Ecdysozoa</taxon>
        <taxon>Nematoda</taxon>
        <taxon>Chromadorea</taxon>
        <taxon>Rhabditida</taxon>
        <taxon>Tylenchina</taxon>
        <taxon>Panagrolaimomorpha</taxon>
        <taxon>Strongyloidoidea</taxon>
        <taxon>Steinernematidae</taxon>
        <taxon>Steinernema</taxon>
    </lineage>
</organism>
<evidence type="ECO:0000313" key="5">
    <source>
        <dbReference type="Proteomes" id="UP001175271"/>
    </source>
</evidence>
<sequence>MTVVAVDYDVTDIKNPKFAFANRTRYVILILATLCLSIILSNTLTLNFTIICMSPNRTAENVTELAVRDKRDVTPEEINALILARQKILLENQERQDQLLNEIQSMLRSQSPKETFMNVIAATNNLEEEIVAGSYDYTQSQKSQLFSIVAVGALVAVYPTIWLIQYFGPRKVVSAYGFVSALSTALIPLFASWGFWWLLFMRFIQGTALSVCLNVIGCVTAHWSMLKTNAFFIALLTCFFQFGPIFTMPISGILCESSLGWPSVYYLHAVITVILFVLFAYFYRDAPHQHRNVSERELGKIQRGKEDMPTREPVPYRAILTSNAIWAVWISALANFMGIQITMQYSPTYLNKVMGFPVEMTGLFSAIPQVFTFIMKVIAGILSDKLTCIRPVVSVKLFNTIALGGMGTFFFAMAYTPTTAPMLGLVLLSCCCTILGFNCGAFFKSSQLVARHHNHFIMGNNSFINCLATLLAPVIVNIFVKEDTFDEWWWVWMLHGVLLYVANIYFCIFGKGEPAEWTKVKPRPNQVAAA</sequence>
<keyword evidence="5" id="KW-1185">Reference proteome</keyword>
<evidence type="ECO:0000256" key="2">
    <source>
        <dbReference type="SAM" id="Phobius"/>
    </source>
</evidence>
<dbReference type="EMBL" id="JAUCMV010000001">
    <property type="protein sequence ID" value="KAK0426664.1"/>
    <property type="molecule type" value="Genomic_DNA"/>
</dbReference>
<reference evidence="4" key="1">
    <citation type="submission" date="2023-06" db="EMBL/GenBank/DDBJ databases">
        <title>Genomic analysis of the entomopathogenic nematode Steinernema hermaphroditum.</title>
        <authorList>
            <person name="Schwarz E.M."/>
            <person name="Heppert J.K."/>
            <person name="Baniya A."/>
            <person name="Schwartz H.T."/>
            <person name="Tan C.-H."/>
            <person name="Antoshechkin I."/>
            <person name="Sternberg P.W."/>
            <person name="Goodrich-Blair H."/>
            <person name="Dillman A.R."/>
        </authorList>
    </citation>
    <scope>NUCLEOTIDE SEQUENCE</scope>
    <source>
        <strain evidence="4">PS9179</strain>
        <tissue evidence="4">Whole animal</tissue>
    </source>
</reference>
<dbReference type="Proteomes" id="UP001175271">
    <property type="component" value="Unassembled WGS sequence"/>
</dbReference>
<protein>
    <recommendedName>
        <fullName evidence="3">Major facilitator superfamily (MFS) profile domain-containing protein</fullName>
    </recommendedName>
</protein>
<dbReference type="GO" id="GO:0016020">
    <property type="term" value="C:membrane"/>
    <property type="evidence" value="ECO:0007669"/>
    <property type="project" value="UniProtKB-SubCell"/>
</dbReference>
<feature type="transmembrane region" description="Helical" evidence="2">
    <location>
        <begin position="422"/>
        <end position="443"/>
    </location>
</feature>
<feature type="transmembrane region" description="Helical" evidence="2">
    <location>
        <begin position="363"/>
        <end position="383"/>
    </location>
</feature>
<evidence type="ECO:0000259" key="3">
    <source>
        <dbReference type="PROSITE" id="PS50850"/>
    </source>
</evidence>
<comment type="subcellular location">
    <subcellularLocation>
        <location evidence="1">Membrane</location>
        <topology evidence="1">Multi-pass membrane protein</topology>
    </subcellularLocation>
</comment>
<feature type="transmembrane region" description="Helical" evidence="2">
    <location>
        <begin position="324"/>
        <end position="343"/>
    </location>
</feature>
<dbReference type="InterPro" id="IPR020846">
    <property type="entry name" value="MFS_dom"/>
</dbReference>
<feature type="transmembrane region" description="Helical" evidence="2">
    <location>
        <begin position="488"/>
        <end position="509"/>
    </location>
</feature>
<dbReference type="PANTHER" id="PTHR45757">
    <property type="entry name" value="PROTEIN CBG23364-RELATED"/>
    <property type="match status" value="1"/>
</dbReference>